<dbReference type="InterPro" id="IPR015882">
    <property type="entry name" value="HEX_bac_N"/>
</dbReference>
<protein>
    <recommendedName>
        <fullName evidence="3">beta-N-acetylhexosaminidase</fullName>
        <ecNumber evidence="3">3.2.1.52</ecNumber>
    </recommendedName>
    <alternativeName>
        <fullName evidence="6">Beta-N-acetylhexosaminidase</fullName>
    </alternativeName>
    <alternativeName>
        <fullName evidence="7">N-acetyl-beta-glucosaminidase</fullName>
    </alternativeName>
</protein>
<comment type="similarity">
    <text evidence="2">Belongs to the glycosyl hydrolase 20 family.</text>
</comment>
<proteinExistence type="inferred from homology"/>
<dbReference type="GO" id="GO:0005975">
    <property type="term" value="P:carbohydrate metabolic process"/>
    <property type="evidence" value="ECO:0007669"/>
    <property type="project" value="InterPro"/>
</dbReference>
<evidence type="ECO:0000256" key="2">
    <source>
        <dbReference type="ARBA" id="ARBA00006285"/>
    </source>
</evidence>
<dbReference type="PANTHER" id="PTHR22600:SF57">
    <property type="entry name" value="BETA-N-ACETYLHEXOSAMINIDASE"/>
    <property type="match status" value="1"/>
</dbReference>
<dbReference type="PATRIC" id="fig|1365251.3.peg.2104"/>
<evidence type="ECO:0000313" key="11">
    <source>
        <dbReference type="EMBL" id="KZN51095.1"/>
    </source>
</evidence>
<name>A0A167EQY4_9GAMM</name>
<dbReference type="Gene3D" id="3.30.379.10">
    <property type="entry name" value="Chitobiase/beta-hexosaminidase domain 2-like"/>
    <property type="match status" value="1"/>
</dbReference>
<dbReference type="Gene3D" id="3.20.20.80">
    <property type="entry name" value="Glycosidases"/>
    <property type="match status" value="2"/>
</dbReference>
<dbReference type="GO" id="GO:0016020">
    <property type="term" value="C:membrane"/>
    <property type="evidence" value="ECO:0007669"/>
    <property type="project" value="TreeGrafter"/>
</dbReference>
<dbReference type="PANTHER" id="PTHR22600">
    <property type="entry name" value="BETA-HEXOSAMINIDASE"/>
    <property type="match status" value="1"/>
</dbReference>
<dbReference type="Pfam" id="PF00728">
    <property type="entry name" value="Glyco_hydro_20"/>
    <property type="match status" value="2"/>
</dbReference>
<dbReference type="InterPro" id="IPR015883">
    <property type="entry name" value="Glyco_hydro_20_cat"/>
</dbReference>
<evidence type="ECO:0000259" key="10">
    <source>
        <dbReference type="Pfam" id="PF02838"/>
    </source>
</evidence>
<dbReference type="GO" id="GO:0004563">
    <property type="term" value="F:beta-N-acetylhexosaminidase activity"/>
    <property type="evidence" value="ECO:0007669"/>
    <property type="project" value="UniProtKB-EC"/>
</dbReference>
<dbReference type="InterPro" id="IPR029018">
    <property type="entry name" value="Hex-like_dom2"/>
</dbReference>
<evidence type="ECO:0000256" key="5">
    <source>
        <dbReference type="ARBA" id="ARBA00023295"/>
    </source>
</evidence>
<evidence type="ECO:0000256" key="8">
    <source>
        <dbReference type="PIRSR" id="PIRSR625705-1"/>
    </source>
</evidence>
<dbReference type="EC" id="3.2.1.52" evidence="3"/>
<dbReference type="EMBL" id="AUXZ01000069">
    <property type="protein sequence ID" value="KZN51095.1"/>
    <property type="molecule type" value="Genomic_DNA"/>
</dbReference>
<dbReference type="InterPro" id="IPR025705">
    <property type="entry name" value="Beta_hexosaminidase_sua/sub"/>
</dbReference>
<dbReference type="SUPFAM" id="SSF51445">
    <property type="entry name" value="(Trans)glycosidases"/>
    <property type="match status" value="1"/>
</dbReference>
<keyword evidence="5" id="KW-0326">Glycosidase</keyword>
<comment type="caution">
    <text evidence="11">The sequence shown here is derived from an EMBL/GenBank/DDBJ whole genome shotgun (WGS) entry which is preliminary data.</text>
</comment>
<feature type="domain" description="Glycoside hydrolase family 20 catalytic" evidence="9">
    <location>
        <begin position="512"/>
        <end position="577"/>
    </location>
</feature>
<dbReference type="Proteomes" id="UP000076503">
    <property type="component" value="Unassembled WGS sequence"/>
</dbReference>
<comment type="catalytic activity">
    <reaction evidence="1">
        <text>Hydrolysis of terminal non-reducing N-acetyl-D-hexosamine residues in N-acetyl-beta-D-hexosaminides.</text>
        <dbReference type="EC" id="3.2.1.52"/>
    </reaction>
</comment>
<accession>A0A167EQY4</accession>
<feature type="domain" description="Beta-hexosaminidase bacterial type N-terminal" evidence="10">
    <location>
        <begin position="24"/>
        <end position="146"/>
    </location>
</feature>
<feature type="domain" description="Glycoside hydrolase family 20 catalytic" evidence="9">
    <location>
        <begin position="150"/>
        <end position="409"/>
    </location>
</feature>
<dbReference type="AlphaFoldDB" id="A0A167EQY4"/>
<evidence type="ECO:0000256" key="4">
    <source>
        <dbReference type="ARBA" id="ARBA00022801"/>
    </source>
</evidence>
<dbReference type="SUPFAM" id="SSF55545">
    <property type="entry name" value="beta-N-acetylhexosaminidase-like domain"/>
    <property type="match status" value="1"/>
</dbReference>
<dbReference type="RefSeq" id="WP_063361621.1">
    <property type="nucleotide sequence ID" value="NZ_AUXZ01000069.1"/>
</dbReference>
<evidence type="ECO:0000313" key="12">
    <source>
        <dbReference type="Proteomes" id="UP000076503"/>
    </source>
</evidence>
<gene>
    <name evidence="11" type="ORF">N476_14465</name>
</gene>
<keyword evidence="4" id="KW-0378">Hydrolase</keyword>
<evidence type="ECO:0000259" key="9">
    <source>
        <dbReference type="Pfam" id="PF00728"/>
    </source>
</evidence>
<dbReference type="GO" id="GO:0030203">
    <property type="term" value="P:glycosaminoglycan metabolic process"/>
    <property type="evidence" value="ECO:0007669"/>
    <property type="project" value="TreeGrafter"/>
</dbReference>
<reference evidence="11 12" key="1">
    <citation type="submission" date="2013-07" db="EMBL/GenBank/DDBJ databases">
        <title>Comparative Genomic and Metabolomic Analysis of Twelve Strains of Pseudoalteromonas luteoviolacea.</title>
        <authorList>
            <person name="Vynne N.G."/>
            <person name="Mansson M."/>
            <person name="Gram L."/>
        </authorList>
    </citation>
    <scope>NUCLEOTIDE SEQUENCE [LARGE SCALE GENOMIC DNA]</scope>
    <source>
        <strain evidence="11 12">H33</strain>
    </source>
</reference>
<dbReference type="InterPro" id="IPR017853">
    <property type="entry name" value="GH"/>
</dbReference>
<evidence type="ECO:0000256" key="3">
    <source>
        <dbReference type="ARBA" id="ARBA00012663"/>
    </source>
</evidence>
<evidence type="ECO:0000256" key="1">
    <source>
        <dbReference type="ARBA" id="ARBA00001231"/>
    </source>
</evidence>
<organism evidence="11 12">
    <name type="scientific">Pseudoalteromonas luteoviolacea H33</name>
    <dbReference type="NCBI Taxonomy" id="1365251"/>
    <lineage>
        <taxon>Bacteria</taxon>
        <taxon>Pseudomonadati</taxon>
        <taxon>Pseudomonadota</taxon>
        <taxon>Gammaproteobacteria</taxon>
        <taxon>Alteromonadales</taxon>
        <taxon>Pseudoalteromonadaceae</taxon>
        <taxon>Pseudoalteromonas</taxon>
    </lineage>
</organism>
<feature type="active site" description="Proton donor" evidence="8">
    <location>
        <position position="306"/>
    </location>
</feature>
<evidence type="ECO:0000256" key="7">
    <source>
        <dbReference type="ARBA" id="ARBA00033000"/>
    </source>
</evidence>
<dbReference type="OrthoDB" id="9763537at2"/>
<dbReference type="Pfam" id="PF02838">
    <property type="entry name" value="Glyco_hydro_20b"/>
    <property type="match status" value="1"/>
</dbReference>
<sequence length="789" mass="89807">MLRFVLLIIGFFHLPAWAAKSNLHLMPYPHSITLEEGTFNASMPLRVYLPNLSKQRSQYLKRQLRDTFSNIRFTQKMGRADIIFEITGTSALHPSINQNESYQLAVTPKGIKIHASQYWGINYALQTLRQLAYQFPSQIPAMIIDDTPRFAWRGLMIDSARHFIPLDDIKRQIDGMVSAKLNVLHWHLTDDQGWRFASVNYPKLQQLASDDQYYTQAEMAEIVAYASVRGVRVIPEIDLPGHASALAVAYPEFMAKPGPYTMERGWGVFKPLLDPSNPNTNVFIKHIIEELAAIFPDPYVHIGGDEVKPDHWLESEAVLAYMQAQGLNSAVALHNHFNLKVQSLLSAHNKVLMGWDEIFQPALNNAVVIQSWRGFDSLTQLTNAGHKGVLSAGFYIDQPQYTSYHYRNDPMPQKPITQDAIDHDAQWQAWQFTISRLKGSPVTGHFALAANNNNNQIGYVAINGRQLIAIEQLETLANVTRFDIDTWMGPVRFSFVKNQPEQSQILIGNTPYEHDISALSDVPKLNPTQFATMSNAEAAKRILGGEATIWTELVMPYNLDLRIWPRLYAIAERLWSPQSLQDEQQMYQRLKTLDQFAVQRIGLKHQAQHQQGLAALSVQGDVDALKRFSQLVEQAQYYTRHHVKYQQNLYHQLAPLAALVDFLPAESLYLRQWHLHLQTNDTPTRYLTLQNAYQSWLADIPKLKTTFAQSSTLAALQPMLAQHQKSIQLGLQVLTYCQNQSRSADINALRAEIWQHTHRYGELILAVNHLTESILDSCFMQQGATPSIN</sequence>
<dbReference type="PRINTS" id="PR00738">
    <property type="entry name" value="GLHYDRLASE20"/>
</dbReference>
<evidence type="ECO:0000256" key="6">
    <source>
        <dbReference type="ARBA" id="ARBA00030512"/>
    </source>
</evidence>